<reference evidence="1" key="1">
    <citation type="journal article" date="2023" name="Mol. Plant Microbe Interact.">
        <title>Elucidating the Obligate Nature and Biological Capacity of an Invasive Fungal Corn Pathogen.</title>
        <authorList>
            <person name="MacCready J.S."/>
            <person name="Roggenkamp E.M."/>
            <person name="Gdanetz K."/>
            <person name="Chilvers M.I."/>
        </authorList>
    </citation>
    <scope>NUCLEOTIDE SEQUENCE</scope>
    <source>
        <strain evidence="1">PM02</strain>
    </source>
</reference>
<evidence type="ECO:0000313" key="1">
    <source>
        <dbReference type="EMBL" id="KAK2066229.1"/>
    </source>
</evidence>
<organism evidence="1 2">
    <name type="scientific">Phyllachora maydis</name>
    <dbReference type="NCBI Taxonomy" id="1825666"/>
    <lineage>
        <taxon>Eukaryota</taxon>
        <taxon>Fungi</taxon>
        <taxon>Dikarya</taxon>
        <taxon>Ascomycota</taxon>
        <taxon>Pezizomycotina</taxon>
        <taxon>Sordariomycetes</taxon>
        <taxon>Sordariomycetidae</taxon>
        <taxon>Phyllachorales</taxon>
        <taxon>Phyllachoraceae</taxon>
        <taxon>Phyllachora</taxon>
    </lineage>
</organism>
<keyword evidence="2" id="KW-1185">Reference proteome</keyword>
<sequence>MLIRSVSYKRIKGIAALILSIYAGVAARASIGYIIVSNLLITASTTNTTTIVVTTIDTTVIIATTTTTSIDYREKENR</sequence>
<protein>
    <submittedName>
        <fullName evidence="1">Uncharacterized protein</fullName>
    </submittedName>
</protein>
<comment type="caution">
    <text evidence="1">The sequence shown here is derived from an EMBL/GenBank/DDBJ whole genome shotgun (WGS) entry which is preliminary data.</text>
</comment>
<proteinExistence type="predicted"/>
<gene>
    <name evidence="1" type="ORF">P8C59_000064</name>
</gene>
<accession>A0AAD9HV19</accession>
<dbReference type="AlphaFoldDB" id="A0AAD9HV19"/>
<dbReference type="Proteomes" id="UP001217918">
    <property type="component" value="Unassembled WGS sequence"/>
</dbReference>
<dbReference type="EMBL" id="JAQQPM010000001">
    <property type="protein sequence ID" value="KAK2066229.1"/>
    <property type="molecule type" value="Genomic_DNA"/>
</dbReference>
<name>A0AAD9HV19_9PEZI</name>
<evidence type="ECO:0000313" key="2">
    <source>
        <dbReference type="Proteomes" id="UP001217918"/>
    </source>
</evidence>